<evidence type="ECO:0000313" key="1">
    <source>
        <dbReference type="EMBL" id="PMD50188.1"/>
    </source>
</evidence>
<dbReference type="InParanoid" id="A0A2J6SHD6"/>
<dbReference type="Gene3D" id="1.10.510.10">
    <property type="entry name" value="Transferase(Phosphotransferase) domain 1"/>
    <property type="match status" value="1"/>
</dbReference>
<dbReference type="AlphaFoldDB" id="A0A2J6SHD6"/>
<accession>A0A2J6SHD6</accession>
<dbReference type="SUPFAM" id="SSF56112">
    <property type="entry name" value="Protein kinase-like (PK-like)"/>
    <property type="match status" value="1"/>
</dbReference>
<dbReference type="EMBL" id="KZ613913">
    <property type="protein sequence ID" value="PMD50188.1"/>
    <property type="molecule type" value="Genomic_DNA"/>
</dbReference>
<sequence length="189" mass="22200">MAWKRLLPLIQKEIAILRELSHQHIIKVICTYETTVTPRQFRILLFPVREEDLLHYMERVGENHFPKKGITILKKWIICLASAMENIHGRRVEDLHDFRSEPGPDELERMTLCYYATAYKLRNWFATKKGKEDKNIYSLMPCVVSSDRNDDLPQDLSRMAVCQTPICPRRANAFRMSGSLMGRKYGSWI</sequence>
<dbReference type="InterPro" id="IPR011009">
    <property type="entry name" value="Kinase-like_dom_sf"/>
</dbReference>
<dbReference type="OrthoDB" id="4062651at2759"/>
<protein>
    <recommendedName>
        <fullName evidence="3">Protein kinase domain-containing protein</fullName>
    </recommendedName>
</protein>
<dbReference type="RefSeq" id="XP_024727092.1">
    <property type="nucleotide sequence ID" value="XM_024887577.1"/>
</dbReference>
<organism evidence="1 2">
    <name type="scientific">Hyaloscypha bicolor E</name>
    <dbReference type="NCBI Taxonomy" id="1095630"/>
    <lineage>
        <taxon>Eukaryota</taxon>
        <taxon>Fungi</taxon>
        <taxon>Dikarya</taxon>
        <taxon>Ascomycota</taxon>
        <taxon>Pezizomycotina</taxon>
        <taxon>Leotiomycetes</taxon>
        <taxon>Helotiales</taxon>
        <taxon>Hyaloscyphaceae</taxon>
        <taxon>Hyaloscypha</taxon>
        <taxon>Hyaloscypha bicolor</taxon>
    </lineage>
</organism>
<name>A0A2J6SHD6_9HELO</name>
<dbReference type="Proteomes" id="UP000235371">
    <property type="component" value="Unassembled WGS sequence"/>
</dbReference>
<keyword evidence="2" id="KW-1185">Reference proteome</keyword>
<proteinExistence type="predicted"/>
<gene>
    <name evidence="1" type="ORF">K444DRAFT_669973</name>
</gene>
<reference evidence="1 2" key="1">
    <citation type="submission" date="2016-04" db="EMBL/GenBank/DDBJ databases">
        <title>A degradative enzymes factory behind the ericoid mycorrhizal symbiosis.</title>
        <authorList>
            <consortium name="DOE Joint Genome Institute"/>
            <person name="Martino E."/>
            <person name="Morin E."/>
            <person name="Grelet G."/>
            <person name="Kuo A."/>
            <person name="Kohler A."/>
            <person name="Daghino S."/>
            <person name="Barry K."/>
            <person name="Choi C."/>
            <person name="Cichocki N."/>
            <person name="Clum A."/>
            <person name="Copeland A."/>
            <person name="Hainaut M."/>
            <person name="Haridas S."/>
            <person name="Labutti K."/>
            <person name="Lindquist E."/>
            <person name="Lipzen A."/>
            <person name="Khouja H.-R."/>
            <person name="Murat C."/>
            <person name="Ohm R."/>
            <person name="Olson A."/>
            <person name="Spatafora J."/>
            <person name="Veneault-Fourrey C."/>
            <person name="Henrissat B."/>
            <person name="Grigoriev I."/>
            <person name="Martin F."/>
            <person name="Perotto S."/>
        </authorList>
    </citation>
    <scope>NUCLEOTIDE SEQUENCE [LARGE SCALE GENOMIC DNA]</scope>
    <source>
        <strain evidence="1 2">E</strain>
    </source>
</reference>
<evidence type="ECO:0008006" key="3">
    <source>
        <dbReference type="Google" id="ProtNLM"/>
    </source>
</evidence>
<evidence type="ECO:0000313" key="2">
    <source>
        <dbReference type="Proteomes" id="UP000235371"/>
    </source>
</evidence>
<dbReference type="GeneID" id="36595653"/>